<dbReference type="GO" id="GO:0003723">
    <property type="term" value="F:RNA binding"/>
    <property type="evidence" value="ECO:0007669"/>
    <property type="project" value="UniProtKB-UniRule"/>
</dbReference>
<evidence type="ECO:0000313" key="4">
    <source>
        <dbReference type="EMBL" id="QLL32536.1"/>
    </source>
</evidence>
<evidence type="ECO:0000256" key="1">
    <source>
        <dbReference type="PROSITE-ProRule" id="PRU00117"/>
    </source>
</evidence>
<dbReference type="SMART" id="SM00322">
    <property type="entry name" value="KH"/>
    <property type="match status" value="1"/>
</dbReference>
<dbReference type="AlphaFoldDB" id="A0A7G3ZGA0"/>
<evidence type="ECO:0000259" key="3">
    <source>
        <dbReference type="SMART" id="SM00322"/>
    </source>
</evidence>
<keyword evidence="5" id="KW-1185">Reference proteome</keyword>
<evidence type="ECO:0000256" key="2">
    <source>
        <dbReference type="SAM" id="MobiDB-lite"/>
    </source>
</evidence>
<gene>
    <name evidence="4" type="ORF">HG536_0D00580</name>
</gene>
<protein>
    <recommendedName>
        <fullName evidence="3">K Homology domain-containing protein</fullName>
    </recommendedName>
</protein>
<reference evidence="4 5" key="1">
    <citation type="submission" date="2020-06" db="EMBL/GenBank/DDBJ databases">
        <title>The yeast mating-type switching endonuclease HO is a domesticated member of an unorthodox homing genetic element family.</title>
        <authorList>
            <person name="Coughlan A.Y."/>
            <person name="Lombardi L."/>
            <person name="Braun-Galleani S."/>
            <person name="Martos A.R."/>
            <person name="Galeote V."/>
            <person name="Bigey F."/>
            <person name="Dequin S."/>
            <person name="Byrne K.P."/>
            <person name="Wolfe K.H."/>
        </authorList>
    </citation>
    <scope>NUCLEOTIDE SEQUENCE [LARGE SCALE GENOMIC DNA]</scope>
    <source>
        <strain evidence="4 5">CBS764</strain>
    </source>
</reference>
<dbReference type="OrthoDB" id="442947at2759"/>
<feature type="region of interest" description="Disordered" evidence="2">
    <location>
        <begin position="1"/>
        <end position="20"/>
    </location>
</feature>
<dbReference type="KEGG" id="tgb:HG536_0D00580"/>
<name>A0A7G3ZGA0_9SACH</name>
<accession>A0A7G3ZGA0</accession>
<dbReference type="InterPro" id="IPR004087">
    <property type="entry name" value="KH_dom"/>
</dbReference>
<dbReference type="PROSITE" id="PS50084">
    <property type="entry name" value="KH_TYPE_1"/>
    <property type="match status" value="1"/>
</dbReference>
<feature type="domain" description="K Homology" evidence="3">
    <location>
        <begin position="192"/>
        <end position="272"/>
    </location>
</feature>
<dbReference type="Proteomes" id="UP000515788">
    <property type="component" value="Chromosome 4"/>
</dbReference>
<dbReference type="GeneID" id="59325704"/>
<sequence>MGAFADEPLHELDLNSLPGPQETECSSAAKATALLARIDTLGCHRSYTVREMRPEGQYVVLEADWYEFRSQLDRLATSLVQVTKTANGTAVLVWSARPQEDETPGSWRWLRIRLNRLVTPCELNLSLPHRLSADSRSVILPQITFTELRREVLLNGRLLTCRRSELPPISAPPGAPLPVAAGPRQAGPQAALPQTQELHLTKAAVTYLIGPVGERIEATRLQSQATIKVLPICKRLSASEQSHPRSLQQTLAITGDRLQIATAMALLEAQLSLHRLAPDHQL</sequence>
<dbReference type="Gene3D" id="3.30.1370.10">
    <property type="entry name" value="K Homology domain, type 1"/>
    <property type="match status" value="1"/>
</dbReference>
<dbReference type="RefSeq" id="XP_037139211.1">
    <property type="nucleotide sequence ID" value="XM_037283315.1"/>
</dbReference>
<proteinExistence type="predicted"/>
<keyword evidence="1" id="KW-0694">RNA-binding</keyword>
<evidence type="ECO:0000313" key="5">
    <source>
        <dbReference type="Proteomes" id="UP000515788"/>
    </source>
</evidence>
<organism evidence="4 5">
    <name type="scientific">Torulaspora globosa</name>
    <dbReference type="NCBI Taxonomy" id="48254"/>
    <lineage>
        <taxon>Eukaryota</taxon>
        <taxon>Fungi</taxon>
        <taxon>Dikarya</taxon>
        <taxon>Ascomycota</taxon>
        <taxon>Saccharomycotina</taxon>
        <taxon>Saccharomycetes</taxon>
        <taxon>Saccharomycetales</taxon>
        <taxon>Saccharomycetaceae</taxon>
        <taxon>Torulaspora</taxon>
    </lineage>
</organism>
<dbReference type="EMBL" id="CP059249">
    <property type="protein sequence ID" value="QLL32536.1"/>
    <property type="molecule type" value="Genomic_DNA"/>
</dbReference>
<dbReference type="InterPro" id="IPR036612">
    <property type="entry name" value="KH_dom_type_1_sf"/>
</dbReference>